<reference evidence="2 3" key="1">
    <citation type="journal article" date="2014" name="Genome Announc.">
        <title>Draft Genome Sequence of the Antitrypanosomally Active Sponge-Associated Bacterium Actinokineospora sp. Strain EG49.</title>
        <authorList>
            <person name="Harjes J."/>
            <person name="Ryu T."/>
            <person name="Abdelmohsen U.R."/>
            <person name="Moitinho-Silva L."/>
            <person name="Horn H."/>
            <person name="Ravasi T."/>
            <person name="Hentschel U."/>
        </authorList>
    </citation>
    <scope>NUCLEOTIDE SEQUENCE [LARGE SCALE GENOMIC DNA]</scope>
    <source>
        <strain evidence="2 3">EG49</strain>
    </source>
</reference>
<dbReference type="AlphaFoldDB" id="W7IS63"/>
<organism evidence="2 3">
    <name type="scientific">Actinokineospora spheciospongiae</name>
    <dbReference type="NCBI Taxonomy" id="909613"/>
    <lineage>
        <taxon>Bacteria</taxon>
        <taxon>Bacillati</taxon>
        <taxon>Actinomycetota</taxon>
        <taxon>Actinomycetes</taxon>
        <taxon>Pseudonocardiales</taxon>
        <taxon>Pseudonocardiaceae</taxon>
        <taxon>Actinokineospora</taxon>
    </lineage>
</organism>
<dbReference type="PATRIC" id="fig|909613.9.peg.1416"/>
<proteinExistence type="predicted"/>
<keyword evidence="1" id="KW-0472">Membrane</keyword>
<feature type="transmembrane region" description="Helical" evidence="1">
    <location>
        <begin position="97"/>
        <end position="114"/>
    </location>
</feature>
<sequence length="123" mass="12800">MGILGFIPGVTTDFDQLTFAGHGSSAKLLGIFEVSVLHNLVHLAFGVAGLVLARTLSGARAFLLGGGAIYLLLWLYGLFIDHDSAANFVPVNSADNWLHLVLGIGMLALGLLVASPRRASATG</sequence>
<keyword evidence="3" id="KW-1185">Reference proteome</keyword>
<keyword evidence="1" id="KW-1133">Transmembrane helix</keyword>
<evidence type="ECO:0000313" key="3">
    <source>
        <dbReference type="Proteomes" id="UP000019277"/>
    </source>
</evidence>
<dbReference type="EMBL" id="AYXG01000051">
    <property type="protein sequence ID" value="EWC63188.1"/>
    <property type="molecule type" value="Genomic_DNA"/>
</dbReference>
<name>W7IS63_9PSEU</name>
<dbReference type="eggNOG" id="ENOG5031AT3">
    <property type="taxonomic scope" value="Bacteria"/>
</dbReference>
<keyword evidence="1" id="KW-0812">Transmembrane</keyword>
<dbReference type="Pfam" id="PF14325">
    <property type="entry name" value="DUF4383"/>
    <property type="match status" value="1"/>
</dbReference>
<accession>W7IS63</accession>
<feature type="transmembrane region" description="Helical" evidence="1">
    <location>
        <begin position="59"/>
        <end position="77"/>
    </location>
</feature>
<feature type="transmembrane region" description="Helical" evidence="1">
    <location>
        <begin position="28"/>
        <end position="52"/>
    </location>
</feature>
<evidence type="ECO:0008006" key="4">
    <source>
        <dbReference type="Google" id="ProtNLM"/>
    </source>
</evidence>
<protein>
    <recommendedName>
        <fullName evidence="4">DUF4383 domain-containing protein</fullName>
    </recommendedName>
</protein>
<dbReference type="Proteomes" id="UP000019277">
    <property type="component" value="Unassembled WGS sequence"/>
</dbReference>
<gene>
    <name evidence="2" type="ORF">UO65_1402</name>
</gene>
<evidence type="ECO:0000256" key="1">
    <source>
        <dbReference type="SAM" id="Phobius"/>
    </source>
</evidence>
<dbReference type="STRING" id="909613.UO65_1402"/>
<comment type="caution">
    <text evidence="2">The sequence shown here is derived from an EMBL/GenBank/DDBJ whole genome shotgun (WGS) entry which is preliminary data.</text>
</comment>
<evidence type="ECO:0000313" key="2">
    <source>
        <dbReference type="EMBL" id="EWC63188.1"/>
    </source>
</evidence>